<dbReference type="PANTHER" id="PTHR42813:SF7">
    <property type="entry name" value="ALCOHOL DEHYDROGENASE (ZN-DEPENDENT)-RELATED"/>
    <property type="match status" value="1"/>
</dbReference>
<dbReference type="InterPro" id="IPR013154">
    <property type="entry name" value="ADH-like_N"/>
</dbReference>
<keyword evidence="3 5" id="KW-0862">Zinc</keyword>
<dbReference type="Gene3D" id="3.40.50.720">
    <property type="entry name" value="NAD(P)-binding Rossmann-like Domain"/>
    <property type="match status" value="1"/>
</dbReference>
<dbReference type="PANTHER" id="PTHR42813">
    <property type="entry name" value="ZINC-TYPE ALCOHOL DEHYDROGENASE-LIKE"/>
    <property type="match status" value="1"/>
</dbReference>
<evidence type="ECO:0000259" key="7">
    <source>
        <dbReference type="Pfam" id="PF08240"/>
    </source>
</evidence>
<evidence type="ECO:0000256" key="5">
    <source>
        <dbReference type="RuleBase" id="RU361277"/>
    </source>
</evidence>
<organism evidence="8 9">
    <name type="scientific">Sphingorhabdus profundilacus</name>
    <dbReference type="NCBI Taxonomy" id="2509718"/>
    <lineage>
        <taxon>Bacteria</taxon>
        <taxon>Pseudomonadati</taxon>
        <taxon>Pseudomonadota</taxon>
        <taxon>Alphaproteobacteria</taxon>
        <taxon>Sphingomonadales</taxon>
        <taxon>Sphingomonadaceae</taxon>
        <taxon>Sphingorhabdus</taxon>
    </lineage>
</organism>
<accession>A0A6I4M2N0</accession>
<comment type="caution">
    <text evidence="8">The sequence shown here is derived from an EMBL/GenBank/DDBJ whole genome shotgun (WGS) entry which is preliminary data.</text>
</comment>
<dbReference type="SUPFAM" id="SSF50129">
    <property type="entry name" value="GroES-like"/>
    <property type="match status" value="1"/>
</dbReference>
<evidence type="ECO:0000256" key="1">
    <source>
        <dbReference type="ARBA" id="ARBA00001947"/>
    </source>
</evidence>
<evidence type="ECO:0000313" key="8">
    <source>
        <dbReference type="EMBL" id="MVZ98554.1"/>
    </source>
</evidence>
<evidence type="ECO:0000256" key="3">
    <source>
        <dbReference type="ARBA" id="ARBA00022833"/>
    </source>
</evidence>
<comment type="cofactor">
    <cofactor evidence="1 5">
        <name>Zn(2+)</name>
        <dbReference type="ChEBI" id="CHEBI:29105"/>
    </cofactor>
</comment>
<dbReference type="SUPFAM" id="SSF51735">
    <property type="entry name" value="NAD(P)-binding Rossmann-fold domains"/>
    <property type="match status" value="1"/>
</dbReference>
<dbReference type="InterPro" id="IPR013149">
    <property type="entry name" value="ADH-like_C"/>
</dbReference>
<feature type="domain" description="Alcohol dehydrogenase-like C-terminal" evidence="6">
    <location>
        <begin position="254"/>
        <end position="371"/>
    </location>
</feature>
<reference evidence="8 9" key="1">
    <citation type="submission" date="2019-01" db="EMBL/GenBank/DDBJ databases">
        <title>Sphingorhabdus lacus sp.nov., isolated from an oligotrophic freshwater lake.</title>
        <authorList>
            <person name="Park M."/>
        </authorList>
    </citation>
    <scope>NUCLEOTIDE SEQUENCE [LARGE SCALE GENOMIC DNA]</scope>
    <source>
        <strain evidence="8 9">IMCC26285</strain>
    </source>
</reference>
<dbReference type="InterPro" id="IPR002328">
    <property type="entry name" value="ADH_Zn_CS"/>
</dbReference>
<name>A0A6I4M2N0_9SPHN</name>
<evidence type="ECO:0000259" key="6">
    <source>
        <dbReference type="Pfam" id="PF00107"/>
    </source>
</evidence>
<dbReference type="Proteomes" id="UP000471147">
    <property type="component" value="Unassembled WGS sequence"/>
</dbReference>
<keyword evidence="2 5" id="KW-0479">Metal-binding</keyword>
<dbReference type="PROSITE" id="PS00059">
    <property type="entry name" value="ADH_ZINC"/>
    <property type="match status" value="1"/>
</dbReference>
<protein>
    <submittedName>
        <fullName evidence="8">Dehydrogenase</fullName>
    </submittedName>
</protein>
<sequence length="410" mass="43821">MAIRSSRSRGSSMLCENSHLFCNIAHLIIYRNAEHWRAEGKFVYAVFYALAPYLQPVSCLGHHEGRHSIMRQLTFIRPNCFEWHDVPAPKIQSETDAIVRPLAVARCDLDLYIATGAVPFPGPFAFGHEMVGEVIDAGSRANVTPGQHVVVPFQISCGSCTSCRRGFTASCEAVPAYSSFGLGGGRVEYGGALSDAIRVPFADFMLVPLPHGIDPLTAASAADNIPDGWRAVAPQLAQYPAATVLIVGGLAQSVGLYAAGAAVALGAGRVLYLDDNRANCELAKQMGAAAEPLNLGQGREPDELFEIVVEAAGSPDALAFAMRSCRPNAILTSVAMHFGSTTPVPLMQAYYRGLTFHTSRASARNWLPDVLGCMACGKLHPEHITHKIVPFAQAADAMTDSGPKLVFTPD</sequence>
<evidence type="ECO:0000313" key="9">
    <source>
        <dbReference type="Proteomes" id="UP000471147"/>
    </source>
</evidence>
<keyword evidence="9" id="KW-1185">Reference proteome</keyword>
<dbReference type="GO" id="GO:0016491">
    <property type="term" value="F:oxidoreductase activity"/>
    <property type="evidence" value="ECO:0007669"/>
    <property type="project" value="UniProtKB-KW"/>
</dbReference>
<dbReference type="InterPro" id="IPR036291">
    <property type="entry name" value="NAD(P)-bd_dom_sf"/>
</dbReference>
<dbReference type="InterPro" id="IPR011032">
    <property type="entry name" value="GroES-like_sf"/>
</dbReference>
<dbReference type="Pfam" id="PF08240">
    <property type="entry name" value="ADH_N"/>
    <property type="match status" value="1"/>
</dbReference>
<keyword evidence="4" id="KW-0560">Oxidoreductase</keyword>
<gene>
    <name evidence="8" type="ORF">EUU23_12700</name>
</gene>
<dbReference type="Pfam" id="PF00107">
    <property type="entry name" value="ADH_zinc_N"/>
    <property type="match status" value="1"/>
</dbReference>
<dbReference type="Gene3D" id="3.90.180.10">
    <property type="entry name" value="Medium-chain alcohol dehydrogenases, catalytic domain"/>
    <property type="match status" value="1"/>
</dbReference>
<feature type="domain" description="Alcohol dehydrogenase-like N-terminal" evidence="7">
    <location>
        <begin position="94"/>
        <end position="208"/>
    </location>
</feature>
<dbReference type="GO" id="GO:0008270">
    <property type="term" value="F:zinc ion binding"/>
    <property type="evidence" value="ECO:0007669"/>
    <property type="project" value="InterPro"/>
</dbReference>
<evidence type="ECO:0000256" key="4">
    <source>
        <dbReference type="ARBA" id="ARBA00023002"/>
    </source>
</evidence>
<comment type="similarity">
    <text evidence="5">Belongs to the zinc-containing alcohol dehydrogenase family.</text>
</comment>
<dbReference type="EMBL" id="SDWJ01000002">
    <property type="protein sequence ID" value="MVZ98554.1"/>
    <property type="molecule type" value="Genomic_DNA"/>
</dbReference>
<proteinExistence type="inferred from homology"/>
<dbReference type="AlphaFoldDB" id="A0A6I4M2N0"/>
<evidence type="ECO:0000256" key="2">
    <source>
        <dbReference type="ARBA" id="ARBA00022723"/>
    </source>
</evidence>